<evidence type="ECO:0000313" key="8">
    <source>
        <dbReference type="Proteomes" id="UP001597045"/>
    </source>
</evidence>
<keyword evidence="2" id="KW-0479">Metal-binding</keyword>
<gene>
    <name evidence="7" type="ORF">ACFQ1S_02485</name>
</gene>
<keyword evidence="4" id="KW-0411">Iron-sulfur</keyword>
<dbReference type="InterPro" id="IPR058240">
    <property type="entry name" value="rSAM_sf"/>
</dbReference>
<comment type="caution">
    <text evidence="7">The sequence shown here is derived from an EMBL/GenBank/DDBJ whole genome shotgun (WGS) entry which is preliminary data.</text>
</comment>
<organism evidence="7 8">
    <name type="scientific">Kibdelosporangium lantanae</name>
    <dbReference type="NCBI Taxonomy" id="1497396"/>
    <lineage>
        <taxon>Bacteria</taxon>
        <taxon>Bacillati</taxon>
        <taxon>Actinomycetota</taxon>
        <taxon>Actinomycetes</taxon>
        <taxon>Pseudonocardiales</taxon>
        <taxon>Pseudonocardiaceae</taxon>
        <taxon>Kibdelosporangium</taxon>
    </lineage>
</organism>
<keyword evidence="8" id="KW-1185">Reference proteome</keyword>
<feature type="domain" description="Radical SAM core" evidence="5">
    <location>
        <begin position="18"/>
        <end position="158"/>
    </location>
</feature>
<dbReference type="Pfam" id="PF04055">
    <property type="entry name" value="Radical_SAM"/>
    <property type="match status" value="1"/>
</dbReference>
<accession>A0ABW3M1R1</accession>
<dbReference type="Gene3D" id="3.20.20.70">
    <property type="entry name" value="Aldolase class I"/>
    <property type="match status" value="1"/>
</dbReference>
<evidence type="ECO:0000256" key="1">
    <source>
        <dbReference type="ARBA" id="ARBA00022691"/>
    </source>
</evidence>
<name>A0ABW3M1R1_9PSEU</name>
<sequence length="322" mass="35617">MRHLTDPVAGGTVCYLSLQNPCNASCPMCLSWRDNSTLQGLPVAELIRELARQHWDTIMFTGGEFVTFPGAAELLAVVQELRMNIGFITNGTALTSQYRALLARLQIRKVILSRDFPDAGQHAQWRQLPEFSDADIRDVLTRLADDGTYVQVNTVLMPSNADRLADFPDVEFWPVVDAWHLIPVKGPIARGWSDALRAAARRALDSLRVNGLTYFVVGPSFFHAPIEDVRASRPTEQAVRGRTCQVERSQIYVDASGEVLPCNSIAWECRKTVGFGNLNNTAPADILRRRALALATNHNAARVGCHACDPLNMLHNDIVSGQ</sequence>
<dbReference type="InterPro" id="IPR023885">
    <property type="entry name" value="4Fe4S-binding_SPASM_dom"/>
</dbReference>
<evidence type="ECO:0000256" key="3">
    <source>
        <dbReference type="ARBA" id="ARBA00023004"/>
    </source>
</evidence>
<reference evidence="8" key="1">
    <citation type="journal article" date="2019" name="Int. J. Syst. Evol. Microbiol.">
        <title>The Global Catalogue of Microorganisms (GCM) 10K type strain sequencing project: providing services to taxonomists for standard genome sequencing and annotation.</title>
        <authorList>
            <consortium name="The Broad Institute Genomics Platform"/>
            <consortium name="The Broad Institute Genome Sequencing Center for Infectious Disease"/>
            <person name="Wu L."/>
            <person name="Ma J."/>
        </authorList>
    </citation>
    <scope>NUCLEOTIDE SEQUENCE [LARGE SCALE GENOMIC DNA]</scope>
    <source>
        <strain evidence="8">JCM 31486</strain>
    </source>
</reference>
<keyword evidence="1" id="KW-0949">S-adenosyl-L-methionine</keyword>
<evidence type="ECO:0000313" key="7">
    <source>
        <dbReference type="EMBL" id="MFD1044537.1"/>
    </source>
</evidence>
<proteinExistence type="predicted"/>
<feature type="domain" description="4Fe4S-binding SPASM" evidence="6">
    <location>
        <begin position="244"/>
        <end position="308"/>
    </location>
</feature>
<evidence type="ECO:0000259" key="6">
    <source>
        <dbReference type="Pfam" id="PF13186"/>
    </source>
</evidence>
<dbReference type="PANTHER" id="PTHR11228">
    <property type="entry name" value="RADICAL SAM DOMAIN PROTEIN"/>
    <property type="match status" value="1"/>
</dbReference>
<dbReference type="PANTHER" id="PTHR11228:SF7">
    <property type="entry name" value="PQQA PEPTIDE CYCLASE"/>
    <property type="match status" value="1"/>
</dbReference>
<dbReference type="InterPro" id="IPR050377">
    <property type="entry name" value="Radical_SAM_PqqE_MftC-like"/>
</dbReference>
<protein>
    <submittedName>
        <fullName evidence="7">Radical SAM protein</fullName>
    </submittedName>
</protein>
<dbReference type="InterPro" id="IPR013785">
    <property type="entry name" value="Aldolase_TIM"/>
</dbReference>
<evidence type="ECO:0000256" key="4">
    <source>
        <dbReference type="ARBA" id="ARBA00023014"/>
    </source>
</evidence>
<dbReference type="Pfam" id="PF13186">
    <property type="entry name" value="SPASM"/>
    <property type="match status" value="1"/>
</dbReference>
<dbReference type="InterPro" id="IPR007197">
    <property type="entry name" value="rSAM"/>
</dbReference>
<dbReference type="SUPFAM" id="SSF102114">
    <property type="entry name" value="Radical SAM enzymes"/>
    <property type="match status" value="1"/>
</dbReference>
<dbReference type="EMBL" id="JBHTIS010000071">
    <property type="protein sequence ID" value="MFD1044537.1"/>
    <property type="molecule type" value="Genomic_DNA"/>
</dbReference>
<evidence type="ECO:0000256" key="2">
    <source>
        <dbReference type="ARBA" id="ARBA00022723"/>
    </source>
</evidence>
<dbReference type="SFLD" id="SFLDS00029">
    <property type="entry name" value="Radical_SAM"/>
    <property type="match status" value="1"/>
</dbReference>
<evidence type="ECO:0000259" key="5">
    <source>
        <dbReference type="Pfam" id="PF04055"/>
    </source>
</evidence>
<dbReference type="Proteomes" id="UP001597045">
    <property type="component" value="Unassembled WGS sequence"/>
</dbReference>
<keyword evidence="3" id="KW-0408">Iron</keyword>
<dbReference type="SFLD" id="SFLDG01067">
    <property type="entry name" value="SPASM/twitch_domain_containing"/>
    <property type="match status" value="1"/>
</dbReference>